<comment type="caution">
    <text evidence="2">The sequence shown here is derived from an EMBL/GenBank/DDBJ whole genome shotgun (WGS) entry which is preliminary data.</text>
</comment>
<reference evidence="2" key="1">
    <citation type="submission" date="2021-10" db="EMBL/GenBank/DDBJ databases">
        <title>Melipona bicolor Genome sequencing and assembly.</title>
        <authorList>
            <person name="Araujo N.S."/>
            <person name="Arias M.C."/>
        </authorList>
    </citation>
    <scope>NUCLEOTIDE SEQUENCE</scope>
    <source>
        <strain evidence="2">USP_2M_L1-L4_2017</strain>
        <tissue evidence="2">Whole body</tissue>
    </source>
</reference>
<evidence type="ECO:0000313" key="3">
    <source>
        <dbReference type="Proteomes" id="UP001177670"/>
    </source>
</evidence>
<organism evidence="2 3">
    <name type="scientific">Melipona bicolor</name>
    <dbReference type="NCBI Taxonomy" id="60889"/>
    <lineage>
        <taxon>Eukaryota</taxon>
        <taxon>Metazoa</taxon>
        <taxon>Ecdysozoa</taxon>
        <taxon>Arthropoda</taxon>
        <taxon>Hexapoda</taxon>
        <taxon>Insecta</taxon>
        <taxon>Pterygota</taxon>
        <taxon>Neoptera</taxon>
        <taxon>Endopterygota</taxon>
        <taxon>Hymenoptera</taxon>
        <taxon>Apocrita</taxon>
        <taxon>Aculeata</taxon>
        <taxon>Apoidea</taxon>
        <taxon>Anthophila</taxon>
        <taxon>Apidae</taxon>
        <taxon>Melipona</taxon>
    </lineage>
</organism>
<name>A0AA40GA76_9HYME</name>
<gene>
    <name evidence="2" type="ORF">K0M31_011780</name>
</gene>
<dbReference type="AlphaFoldDB" id="A0AA40GA76"/>
<dbReference type="Proteomes" id="UP001177670">
    <property type="component" value="Unassembled WGS sequence"/>
</dbReference>
<dbReference type="EMBL" id="JAHYIQ010000003">
    <property type="protein sequence ID" value="KAK1133995.1"/>
    <property type="molecule type" value="Genomic_DNA"/>
</dbReference>
<evidence type="ECO:0000256" key="1">
    <source>
        <dbReference type="SAM" id="MobiDB-lite"/>
    </source>
</evidence>
<accession>A0AA40GA76</accession>
<protein>
    <submittedName>
        <fullName evidence="2">Uncharacterized protein</fullName>
    </submittedName>
</protein>
<sequence>MCTLRRTHDLGSYKVHLPHKPIAQPLNNNKKIEQNHFSNGHQYPPMIEADATQLPYAGSSRSYPIPPPKERSPVSQLHKTSDNMRQPLESCIH</sequence>
<evidence type="ECO:0000313" key="2">
    <source>
        <dbReference type="EMBL" id="KAK1133995.1"/>
    </source>
</evidence>
<proteinExistence type="predicted"/>
<feature type="region of interest" description="Disordered" evidence="1">
    <location>
        <begin position="57"/>
        <end position="93"/>
    </location>
</feature>
<keyword evidence="3" id="KW-1185">Reference proteome</keyword>